<dbReference type="EMBL" id="JAQOMS010000002">
    <property type="protein sequence ID" value="MDC2888233.1"/>
    <property type="molecule type" value="Genomic_DNA"/>
</dbReference>
<protein>
    <submittedName>
        <fullName evidence="4">Flavodoxin domain-containing protein</fullName>
    </submittedName>
</protein>
<comment type="caution">
    <text evidence="4">The sequence shown here is derived from an EMBL/GenBank/DDBJ whole genome shotgun (WGS) entry which is preliminary data.</text>
</comment>
<evidence type="ECO:0000313" key="4">
    <source>
        <dbReference type="EMBL" id="MDC2888233.1"/>
    </source>
</evidence>
<dbReference type="Gene3D" id="3.40.50.360">
    <property type="match status" value="1"/>
</dbReference>
<accession>A0ABT5F9L9</accession>
<dbReference type="RefSeq" id="WP_272179905.1">
    <property type="nucleotide sequence ID" value="NZ_JAQOMS010000002.1"/>
</dbReference>
<dbReference type="InterPro" id="IPR029039">
    <property type="entry name" value="Flavoprotein-like_sf"/>
</dbReference>
<organism evidence="4 5">
    <name type="scientific">Psychrosphaera algicola</name>
    <dbReference type="NCBI Taxonomy" id="3023714"/>
    <lineage>
        <taxon>Bacteria</taxon>
        <taxon>Pseudomonadati</taxon>
        <taxon>Pseudomonadota</taxon>
        <taxon>Gammaproteobacteria</taxon>
        <taxon>Alteromonadales</taxon>
        <taxon>Pseudoalteromonadaceae</taxon>
        <taxon>Psychrosphaera</taxon>
    </lineage>
</organism>
<keyword evidence="1" id="KW-0285">Flavoprotein</keyword>
<dbReference type="Proteomes" id="UP001528411">
    <property type="component" value="Unassembled WGS sequence"/>
</dbReference>
<keyword evidence="2" id="KW-0288">FMN</keyword>
<feature type="domain" description="Flavodoxin-like" evidence="3">
    <location>
        <begin position="1"/>
        <end position="96"/>
    </location>
</feature>
<evidence type="ECO:0000313" key="5">
    <source>
        <dbReference type="Proteomes" id="UP001528411"/>
    </source>
</evidence>
<proteinExistence type="predicted"/>
<dbReference type="PROSITE" id="PS50902">
    <property type="entry name" value="FLAVODOXIN_LIKE"/>
    <property type="match status" value="1"/>
</dbReference>
<dbReference type="InterPro" id="IPR008254">
    <property type="entry name" value="Flavodoxin/NO_synth"/>
</dbReference>
<evidence type="ECO:0000259" key="3">
    <source>
        <dbReference type="PROSITE" id="PS50902"/>
    </source>
</evidence>
<evidence type="ECO:0000256" key="1">
    <source>
        <dbReference type="ARBA" id="ARBA00022630"/>
    </source>
</evidence>
<evidence type="ECO:0000256" key="2">
    <source>
        <dbReference type="ARBA" id="ARBA00022643"/>
    </source>
</evidence>
<reference evidence="4 5" key="1">
    <citation type="submission" date="2023-01" db="EMBL/GenBank/DDBJ databases">
        <title>Psychrosphaera sp. nov., isolated from marine algae.</title>
        <authorList>
            <person name="Bayburt H."/>
            <person name="Choi B.J."/>
            <person name="Kim J.M."/>
            <person name="Choi D.G."/>
            <person name="Jeon C.O."/>
        </authorList>
    </citation>
    <scope>NUCLEOTIDE SEQUENCE [LARGE SCALE GENOMIC DNA]</scope>
    <source>
        <strain evidence="4 5">G1-22</strain>
    </source>
</reference>
<sequence length="96" mass="10613">MIITSTTGQGDLPSNIEDFYFAAQDKRPSHAGKPFGVICLGDSSYESFCGAGEKLEELFYELQGRAPIPMLKIDACETLDPDSIALPWLQNWLTQI</sequence>
<name>A0ABT5F9L9_9GAMM</name>
<keyword evidence="5" id="KW-1185">Reference proteome</keyword>
<dbReference type="SUPFAM" id="SSF52218">
    <property type="entry name" value="Flavoproteins"/>
    <property type="match status" value="1"/>
</dbReference>
<dbReference type="Pfam" id="PF00258">
    <property type="entry name" value="Flavodoxin_1"/>
    <property type="match status" value="1"/>
</dbReference>
<gene>
    <name evidence="4" type="ORF">PN838_04840</name>
</gene>